<dbReference type="InterPro" id="IPR006070">
    <property type="entry name" value="Sua5-like_dom"/>
</dbReference>
<keyword evidence="12" id="KW-1185">Reference proteome</keyword>
<feature type="domain" description="YrdC-like" evidence="10">
    <location>
        <begin position="18"/>
        <end position="198"/>
    </location>
</feature>
<protein>
    <recommendedName>
        <fullName evidence="9">Threonylcarbamoyl-AMP synthase</fullName>
        <shortName evidence="9">TC-AMP synthase</shortName>
        <ecNumber evidence="9">2.7.7.87</ecNumber>
    </recommendedName>
    <alternativeName>
        <fullName evidence="9">L-threonylcarbamoyladenylate synthase</fullName>
    </alternativeName>
    <alternativeName>
        <fullName evidence="9">t(6)A37 threonylcarbamoyladenosine biosynthesis protein TsaC</fullName>
    </alternativeName>
    <alternativeName>
        <fullName evidence="9">tRNA threonylcarbamoyladenosine biosynthesis protein TsaC</fullName>
    </alternativeName>
</protein>
<keyword evidence="6 9" id="KW-0547">Nucleotide-binding</keyword>
<evidence type="ECO:0000313" key="11">
    <source>
        <dbReference type="EMBL" id="TCV80269.1"/>
    </source>
</evidence>
<dbReference type="EC" id="2.7.7.87" evidence="9"/>
<dbReference type="GO" id="GO:0005737">
    <property type="term" value="C:cytoplasm"/>
    <property type="evidence" value="ECO:0007669"/>
    <property type="project" value="UniProtKB-SubCell"/>
</dbReference>
<evidence type="ECO:0000256" key="6">
    <source>
        <dbReference type="ARBA" id="ARBA00022741"/>
    </source>
</evidence>
<evidence type="ECO:0000256" key="7">
    <source>
        <dbReference type="ARBA" id="ARBA00022840"/>
    </source>
</evidence>
<gene>
    <name evidence="9" type="primary">tsaC</name>
    <name evidence="11" type="ORF">EDC63_12825</name>
</gene>
<comment type="catalytic activity">
    <reaction evidence="8 9">
        <text>L-threonine + hydrogencarbonate + ATP = L-threonylcarbamoyladenylate + diphosphate + H2O</text>
        <dbReference type="Rhea" id="RHEA:36407"/>
        <dbReference type="ChEBI" id="CHEBI:15377"/>
        <dbReference type="ChEBI" id="CHEBI:17544"/>
        <dbReference type="ChEBI" id="CHEBI:30616"/>
        <dbReference type="ChEBI" id="CHEBI:33019"/>
        <dbReference type="ChEBI" id="CHEBI:57926"/>
        <dbReference type="ChEBI" id="CHEBI:73682"/>
        <dbReference type="EC" id="2.7.7.87"/>
    </reaction>
</comment>
<evidence type="ECO:0000313" key="12">
    <source>
        <dbReference type="Proteomes" id="UP000295367"/>
    </source>
</evidence>
<proteinExistence type="inferred from homology"/>
<dbReference type="PANTHER" id="PTHR17490">
    <property type="entry name" value="SUA5"/>
    <property type="match status" value="1"/>
</dbReference>
<dbReference type="GO" id="GO:0006450">
    <property type="term" value="P:regulation of translational fidelity"/>
    <property type="evidence" value="ECO:0007669"/>
    <property type="project" value="TreeGrafter"/>
</dbReference>
<keyword evidence="3 9" id="KW-0808">Transferase</keyword>
<dbReference type="Pfam" id="PF01300">
    <property type="entry name" value="Sua5_yciO_yrdC"/>
    <property type="match status" value="1"/>
</dbReference>
<evidence type="ECO:0000256" key="4">
    <source>
        <dbReference type="ARBA" id="ARBA00022694"/>
    </source>
</evidence>
<dbReference type="AlphaFoldDB" id="A0A4V2W0V5"/>
<dbReference type="SUPFAM" id="SSF55821">
    <property type="entry name" value="YrdC/RibB"/>
    <property type="match status" value="1"/>
</dbReference>
<dbReference type="GO" id="GO:0002949">
    <property type="term" value="P:tRNA threonylcarbamoyladenosine modification"/>
    <property type="evidence" value="ECO:0007669"/>
    <property type="project" value="UniProtKB-UniRule"/>
</dbReference>
<keyword evidence="4 9" id="KW-0819">tRNA processing</keyword>
<dbReference type="InterPro" id="IPR017945">
    <property type="entry name" value="DHBP_synth_RibB-like_a/b_dom"/>
</dbReference>
<keyword evidence="5 9" id="KW-0548">Nucleotidyltransferase</keyword>
<dbReference type="InterPro" id="IPR023535">
    <property type="entry name" value="TC-AMP_synthase"/>
</dbReference>
<dbReference type="Proteomes" id="UP000295367">
    <property type="component" value="Unassembled WGS sequence"/>
</dbReference>
<comment type="caution">
    <text evidence="11">The sequence shown here is derived from an EMBL/GenBank/DDBJ whole genome shotgun (WGS) entry which is preliminary data.</text>
</comment>
<dbReference type="HAMAP" id="MF_01852">
    <property type="entry name" value="TsaC"/>
    <property type="match status" value="1"/>
</dbReference>
<keyword evidence="7 9" id="KW-0067">ATP-binding</keyword>
<dbReference type="GO" id="GO:0000049">
    <property type="term" value="F:tRNA binding"/>
    <property type="evidence" value="ECO:0007669"/>
    <property type="project" value="TreeGrafter"/>
</dbReference>
<reference evidence="11 12" key="1">
    <citation type="submission" date="2019-03" db="EMBL/GenBank/DDBJ databases">
        <title>Genomic Encyclopedia of Type Strains, Phase IV (KMG-IV): sequencing the most valuable type-strain genomes for metagenomic binning, comparative biology and taxonomic classification.</title>
        <authorList>
            <person name="Goeker M."/>
        </authorList>
    </citation>
    <scope>NUCLEOTIDE SEQUENCE [LARGE SCALE GENOMIC DNA]</scope>
    <source>
        <strain evidence="11 12">DSM 100309</strain>
    </source>
</reference>
<sequence length="198" mass="21370">MRAVNSSLFYKTAASPFLSLLPNIRTHLRNGGIIAYATESCYGLGCNPHNYQAVCKILALKGRPKSKGLILIASELAQLNPFIAPLSVADQDQLKQLWPGPTTVLLPAAKNTPHFISGRHKTLAARVTAHSDAARLCHSLGMALVSTSANRSGQRALKSYKACVAAFGDQVMVFPGRIGKRKRPSTIMDLKSGKIFRS</sequence>
<evidence type="ECO:0000256" key="1">
    <source>
        <dbReference type="ARBA" id="ARBA00004496"/>
    </source>
</evidence>
<organism evidence="11 12">
    <name type="scientific">Sulfurirhabdus autotrophica</name>
    <dbReference type="NCBI Taxonomy" id="1706046"/>
    <lineage>
        <taxon>Bacteria</taxon>
        <taxon>Pseudomonadati</taxon>
        <taxon>Pseudomonadota</taxon>
        <taxon>Betaproteobacteria</taxon>
        <taxon>Nitrosomonadales</taxon>
        <taxon>Sulfuricellaceae</taxon>
        <taxon>Sulfurirhabdus</taxon>
    </lineage>
</organism>
<keyword evidence="2 9" id="KW-0963">Cytoplasm</keyword>
<evidence type="ECO:0000259" key="10">
    <source>
        <dbReference type="PROSITE" id="PS51163"/>
    </source>
</evidence>
<evidence type="ECO:0000256" key="8">
    <source>
        <dbReference type="ARBA" id="ARBA00048366"/>
    </source>
</evidence>
<dbReference type="PROSITE" id="PS51163">
    <property type="entry name" value="YRDC"/>
    <property type="match status" value="1"/>
</dbReference>
<dbReference type="OrthoDB" id="9814580at2"/>
<evidence type="ECO:0000256" key="9">
    <source>
        <dbReference type="HAMAP-Rule" id="MF_01852"/>
    </source>
</evidence>
<evidence type="ECO:0000256" key="3">
    <source>
        <dbReference type="ARBA" id="ARBA00022679"/>
    </source>
</evidence>
<accession>A0A4V2W0V5</accession>
<evidence type="ECO:0000256" key="2">
    <source>
        <dbReference type="ARBA" id="ARBA00022490"/>
    </source>
</evidence>
<dbReference type="PANTHER" id="PTHR17490:SF18">
    <property type="entry name" value="THREONYLCARBAMOYL-AMP SYNTHASE"/>
    <property type="match status" value="1"/>
</dbReference>
<name>A0A4V2W0V5_9PROT</name>
<comment type="function">
    <text evidence="9">Required for the formation of a threonylcarbamoyl group on adenosine at position 37 (t(6)A37) in tRNAs that read codons beginning with adenine. Catalyzes the conversion of L-threonine, HCO(3)(-)/CO(2) and ATP to give threonylcarbamoyl-AMP (TC-AMP) as the acyladenylate intermediate, with the release of diphosphate.</text>
</comment>
<comment type="subcellular location">
    <subcellularLocation>
        <location evidence="1 9">Cytoplasm</location>
    </subcellularLocation>
</comment>
<dbReference type="EMBL" id="SMCO01000028">
    <property type="protein sequence ID" value="TCV80269.1"/>
    <property type="molecule type" value="Genomic_DNA"/>
</dbReference>
<comment type="similarity">
    <text evidence="9">Belongs to the SUA5 family. TsaC subfamily.</text>
</comment>
<dbReference type="Gene3D" id="3.90.870.10">
    <property type="entry name" value="DHBP synthase"/>
    <property type="match status" value="1"/>
</dbReference>
<dbReference type="GO" id="GO:0005524">
    <property type="term" value="F:ATP binding"/>
    <property type="evidence" value="ECO:0007669"/>
    <property type="project" value="UniProtKB-UniRule"/>
</dbReference>
<dbReference type="InterPro" id="IPR050156">
    <property type="entry name" value="TC-AMP_synthase_SUA5"/>
</dbReference>
<dbReference type="RefSeq" id="WP_124946068.1">
    <property type="nucleotide sequence ID" value="NZ_BHVT01000024.1"/>
</dbReference>
<dbReference type="GO" id="GO:0003725">
    <property type="term" value="F:double-stranded RNA binding"/>
    <property type="evidence" value="ECO:0007669"/>
    <property type="project" value="InterPro"/>
</dbReference>
<dbReference type="GO" id="GO:0061710">
    <property type="term" value="F:L-threonylcarbamoyladenylate synthase"/>
    <property type="evidence" value="ECO:0007669"/>
    <property type="project" value="UniProtKB-EC"/>
</dbReference>
<evidence type="ECO:0000256" key="5">
    <source>
        <dbReference type="ARBA" id="ARBA00022695"/>
    </source>
</evidence>